<keyword evidence="2" id="KW-1185">Reference proteome</keyword>
<organism evidence="1 2">
    <name type="scientific">Hyaloscypha hepaticicola</name>
    <dbReference type="NCBI Taxonomy" id="2082293"/>
    <lineage>
        <taxon>Eukaryota</taxon>
        <taxon>Fungi</taxon>
        <taxon>Dikarya</taxon>
        <taxon>Ascomycota</taxon>
        <taxon>Pezizomycotina</taxon>
        <taxon>Leotiomycetes</taxon>
        <taxon>Helotiales</taxon>
        <taxon>Hyaloscyphaceae</taxon>
        <taxon>Hyaloscypha</taxon>
    </lineage>
</organism>
<dbReference type="OrthoDB" id="426718at2759"/>
<protein>
    <submittedName>
        <fullName evidence="1">Uncharacterized protein</fullName>
    </submittedName>
</protein>
<dbReference type="Pfam" id="PF11913">
    <property type="entry name" value="DUF3431"/>
    <property type="match status" value="1"/>
</dbReference>
<dbReference type="EMBL" id="KZ613528">
    <property type="protein sequence ID" value="PMD13688.1"/>
    <property type="molecule type" value="Genomic_DNA"/>
</dbReference>
<dbReference type="InterPro" id="IPR021838">
    <property type="entry name" value="DUF3431"/>
</dbReference>
<dbReference type="Proteomes" id="UP000235672">
    <property type="component" value="Unassembled WGS sequence"/>
</dbReference>
<dbReference type="PANTHER" id="PTHR37490">
    <property type="entry name" value="EXPRESSED PROTEIN"/>
    <property type="match status" value="1"/>
</dbReference>
<evidence type="ECO:0000313" key="1">
    <source>
        <dbReference type="EMBL" id="PMD13688.1"/>
    </source>
</evidence>
<gene>
    <name evidence="1" type="ORF">NA56DRAFT_585074</name>
</gene>
<name>A0A2J6PI23_9HELO</name>
<accession>A0A2J6PI23</accession>
<dbReference type="STRING" id="1745343.A0A2J6PI23"/>
<dbReference type="PANTHER" id="PTHR37490:SF2">
    <property type="match status" value="1"/>
</dbReference>
<evidence type="ECO:0000313" key="2">
    <source>
        <dbReference type="Proteomes" id="UP000235672"/>
    </source>
</evidence>
<dbReference type="AlphaFoldDB" id="A0A2J6PI23"/>
<reference evidence="1 2" key="1">
    <citation type="submission" date="2016-05" db="EMBL/GenBank/DDBJ databases">
        <title>A degradative enzymes factory behind the ericoid mycorrhizal symbiosis.</title>
        <authorList>
            <consortium name="DOE Joint Genome Institute"/>
            <person name="Martino E."/>
            <person name="Morin E."/>
            <person name="Grelet G."/>
            <person name="Kuo A."/>
            <person name="Kohler A."/>
            <person name="Daghino S."/>
            <person name="Barry K."/>
            <person name="Choi C."/>
            <person name="Cichocki N."/>
            <person name="Clum A."/>
            <person name="Copeland A."/>
            <person name="Hainaut M."/>
            <person name="Haridas S."/>
            <person name="Labutti K."/>
            <person name="Lindquist E."/>
            <person name="Lipzen A."/>
            <person name="Khouja H.-R."/>
            <person name="Murat C."/>
            <person name="Ohm R."/>
            <person name="Olson A."/>
            <person name="Spatafora J."/>
            <person name="Veneault-Fourrey C."/>
            <person name="Henrissat B."/>
            <person name="Grigoriev I."/>
            <person name="Martin F."/>
            <person name="Perotto S."/>
        </authorList>
    </citation>
    <scope>NUCLEOTIDE SEQUENCE [LARGE SCALE GENOMIC DNA]</scope>
    <source>
        <strain evidence="1 2">UAMH 7357</strain>
    </source>
</reference>
<proteinExistence type="predicted"/>
<sequence length="271" mass="31367">MGKPYKGVLLTITISVLLLGYYHYTEAKAWWSFPLYDDGLRSGEVGDKVIVMGRLASEDTSWVAENLPNWQRAIYTVDDSSSSLQTPFNKGHESMAYLTYVISNYHKLPSTLVFLHAHRRGYRRAWHTDAWDHDNVRTVQSLNLSYVQESGYVNLRCNWGPGCKPESYTPNGHVTKQIWMDVFHLENRTEDEVPEMVGQACCAQFAVSREQVMKRPLEDYVSYRQWVIDTELSDDKSGRVMEFLWHVIFGKEAVFCPEEKTCYCKVYGKCD</sequence>